<evidence type="ECO:0000313" key="2">
    <source>
        <dbReference type="EMBL" id="GAA1797484.1"/>
    </source>
</evidence>
<dbReference type="Proteomes" id="UP001500218">
    <property type="component" value="Unassembled WGS sequence"/>
</dbReference>
<dbReference type="SUPFAM" id="SSF48371">
    <property type="entry name" value="ARM repeat"/>
    <property type="match status" value="2"/>
</dbReference>
<reference evidence="3" key="1">
    <citation type="journal article" date="2019" name="Int. J. Syst. Evol. Microbiol.">
        <title>The Global Catalogue of Microorganisms (GCM) 10K type strain sequencing project: providing services to taxonomists for standard genome sequencing and annotation.</title>
        <authorList>
            <consortium name="The Broad Institute Genomics Platform"/>
            <consortium name="The Broad Institute Genome Sequencing Center for Infectious Disease"/>
            <person name="Wu L."/>
            <person name="Ma J."/>
        </authorList>
    </citation>
    <scope>NUCLEOTIDE SEQUENCE [LARGE SCALE GENOMIC DNA]</scope>
    <source>
        <strain evidence="3">JCM 13250</strain>
    </source>
</reference>
<evidence type="ECO:0008006" key="4">
    <source>
        <dbReference type="Google" id="ProtNLM"/>
    </source>
</evidence>
<dbReference type="InterPro" id="IPR016024">
    <property type="entry name" value="ARM-type_fold"/>
</dbReference>
<accession>A0ABP4Y3M0</accession>
<proteinExistence type="predicted"/>
<dbReference type="EMBL" id="BAAALT010000048">
    <property type="protein sequence ID" value="GAA1797484.1"/>
    <property type="molecule type" value="Genomic_DNA"/>
</dbReference>
<evidence type="ECO:0000256" key="1">
    <source>
        <dbReference type="SAM" id="MobiDB-lite"/>
    </source>
</evidence>
<feature type="compositionally biased region" description="Low complexity" evidence="1">
    <location>
        <begin position="152"/>
        <end position="162"/>
    </location>
</feature>
<dbReference type="Gene3D" id="1.25.10.10">
    <property type="entry name" value="Leucine-rich Repeat Variant"/>
    <property type="match status" value="2"/>
</dbReference>
<dbReference type="InterPro" id="IPR011989">
    <property type="entry name" value="ARM-like"/>
</dbReference>
<evidence type="ECO:0000313" key="3">
    <source>
        <dbReference type="Proteomes" id="UP001500218"/>
    </source>
</evidence>
<organism evidence="2 3">
    <name type="scientific">Luedemannella flava</name>
    <dbReference type="NCBI Taxonomy" id="349316"/>
    <lineage>
        <taxon>Bacteria</taxon>
        <taxon>Bacillati</taxon>
        <taxon>Actinomycetota</taxon>
        <taxon>Actinomycetes</taxon>
        <taxon>Micromonosporales</taxon>
        <taxon>Micromonosporaceae</taxon>
        <taxon>Luedemannella</taxon>
    </lineage>
</organism>
<feature type="region of interest" description="Disordered" evidence="1">
    <location>
        <begin position="145"/>
        <end position="191"/>
    </location>
</feature>
<dbReference type="RefSeq" id="WP_344128470.1">
    <property type="nucleotide sequence ID" value="NZ_BAAALT010000048.1"/>
</dbReference>
<name>A0ABP4Y3M0_9ACTN</name>
<protein>
    <recommendedName>
        <fullName evidence="4">Leucine rich repeat variant</fullName>
    </recommendedName>
</protein>
<sequence>MDHKGWERVLADAAGRSELYERWVQGLAHNCAASAAVLRRIITVQDRLTYPRIWLTSISVDAGAFAELAAHPDVDVRCALAENEHVDIETLAVLAADADPRVRLVAVVMANDRGLTFPPPLVARLETDDASRRVRAEAHTQASRLGAASVVAPSPSELEVAAPPEPPTPSAPELSSAEARMLTTSPDRDVRSRAAWNPQVPRALALRLADDPDDTVRLRLSLREDLSDEQRQAIAYVVPAGHHESPPWIKNLETDAQALIRLASSPHVLIRRSVARFRHLPTEAVALLADDKDFFVKLTLCQNCADAPHELVIEMYAWWHGKTAWFLTRHPNFDRPGFAKYSRHVNHLLRLLSLRDPQLPVDEVVRLAADPYTRTAALRDARMPTADLQKALLDDFDARAAAGNPTLPATVMHALLDLAEVPQDPVTQPSATATPVSSS</sequence>
<gene>
    <name evidence="2" type="ORF">GCM10009682_18890</name>
</gene>
<keyword evidence="3" id="KW-1185">Reference proteome</keyword>
<comment type="caution">
    <text evidence="2">The sequence shown here is derived from an EMBL/GenBank/DDBJ whole genome shotgun (WGS) entry which is preliminary data.</text>
</comment>